<evidence type="ECO:0000313" key="12">
    <source>
        <dbReference type="Proteomes" id="UP001059950"/>
    </source>
</evidence>
<feature type="transmembrane region" description="Helical" evidence="10">
    <location>
        <begin position="12"/>
        <end position="34"/>
    </location>
</feature>
<dbReference type="Pfam" id="PF04973">
    <property type="entry name" value="NMN_transporter"/>
    <property type="match status" value="1"/>
</dbReference>
<dbReference type="NCBIfam" id="TIGR01528">
    <property type="entry name" value="NMN_trans_PnuC"/>
    <property type="match status" value="1"/>
</dbReference>
<comment type="similarity">
    <text evidence="3">Belongs to the nicotinamide ribonucleoside (NR) uptake permease (TC 4.B.1) family.</text>
</comment>
<feature type="transmembrane region" description="Helical" evidence="10">
    <location>
        <begin position="41"/>
        <end position="59"/>
    </location>
</feature>
<keyword evidence="5" id="KW-0813">Transport</keyword>
<comment type="subcellular location">
    <subcellularLocation>
        <location evidence="2">Cell membrane</location>
        <topology evidence="2">Multi-pass membrane protein</topology>
    </subcellularLocation>
</comment>
<evidence type="ECO:0000256" key="6">
    <source>
        <dbReference type="ARBA" id="ARBA00022475"/>
    </source>
</evidence>
<evidence type="ECO:0000256" key="8">
    <source>
        <dbReference type="ARBA" id="ARBA00022989"/>
    </source>
</evidence>
<feature type="transmembrane region" description="Helical" evidence="10">
    <location>
        <begin position="188"/>
        <end position="204"/>
    </location>
</feature>
<proteinExistence type="inferred from homology"/>
<evidence type="ECO:0000256" key="1">
    <source>
        <dbReference type="ARBA" id="ARBA00002672"/>
    </source>
</evidence>
<evidence type="ECO:0000256" key="10">
    <source>
        <dbReference type="SAM" id="Phobius"/>
    </source>
</evidence>
<reference evidence="11" key="1">
    <citation type="submission" date="2021-04" db="EMBL/GenBank/DDBJ databases">
        <title>Oceanospirillales bacteria with DddD are important DMSP degraders in coastal seawater.</title>
        <authorList>
            <person name="Liu J."/>
        </authorList>
    </citation>
    <scope>NUCLEOTIDE SEQUENCE</scope>
    <source>
        <strain evidence="11">GY6</strain>
    </source>
</reference>
<keyword evidence="6" id="KW-1003">Cell membrane</keyword>
<name>A0ABY5GXN7_9GAMM</name>
<feature type="transmembrane region" description="Helical" evidence="10">
    <location>
        <begin position="71"/>
        <end position="88"/>
    </location>
</feature>
<evidence type="ECO:0000256" key="9">
    <source>
        <dbReference type="ARBA" id="ARBA00023136"/>
    </source>
</evidence>
<feature type="transmembrane region" description="Helical" evidence="10">
    <location>
        <begin position="166"/>
        <end position="182"/>
    </location>
</feature>
<protein>
    <recommendedName>
        <fullName evidence="4">Nicotinamide riboside transporter PnuC</fullName>
    </recommendedName>
</protein>
<evidence type="ECO:0000256" key="2">
    <source>
        <dbReference type="ARBA" id="ARBA00004651"/>
    </source>
</evidence>
<feature type="transmembrane region" description="Helical" evidence="10">
    <location>
        <begin position="140"/>
        <end position="159"/>
    </location>
</feature>
<sequence length="220" mass="24994">MTESSILATIEWLQLFGSTPLEVIATTSAILGVMLIARQNILGWPLGILWASISAWLAITEWQLVSDGILYLSYIPIQLYCWMVWVKRGSAVEQGAFVPQWLPQRQQQLLVAFAALCILGWGLGISLLAEKVSWIPQPSLLWLDSVTTVLSFFAQFLQARKRMENWVGWCIVNLLGIYIYWIKDAPIYSFQYAIFLGLGIYGWIQWHRSQKLQSYAAGSC</sequence>
<gene>
    <name evidence="11" type="primary">pnuC</name>
    <name evidence="11" type="ORF">KDX31_05940</name>
</gene>
<dbReference type="EMBL" id="CP073344">
    <property type="protein sequence ID" value="UTW04544.1"/>
    <property type="molecule type" value="Genomic_DNA"/>
</dbReference>
<organism evidence="11 12">
    <name type="scientific">Amphritea atlantica</name>
    <dbReference type="NCBI Taxonomy" id="355243"/>
    <lineage>
        <taxon>Bacteria</taxon>
        <taxon>Pseudomonadati</taxon>
        <taxon>Pseudomonadota</taxon>
        <taxon>Gammaproteobacteria</taxon>
        <taxon>Oceanospirillales</taxon>
        <taxon>Oceanospirillaceae</taxon>
        <taxon>Amphritea</taxon>
    </lineage>
</organism>
<dbReference type="PANTHER" id="PTHR36122">
    <property type="entry name" value="NICOTINAMIDE RIBOSIDE TRANSPORTER PNUC"/>
    <property type="match status" value="1"/>
</dbReference>
<dbReference type="Proteomes" id="UP001059950">
    <property type="component" value="Chromosome"/>
</dbReference>
<feature type="transmembrane region" description="Helical" evidence="10">
    <location>
        <begin position="109"/>
        <end position="128"/>
    </location>
</feature>
<evidence type="ECO:0000256" key="7">
    <source>
        <dbReference type="ARBA" id="ARBA00022692"/>
    </source>
</evidence>
<keyword evidence="12" id="KW-1185">Reference proteome</keyword>
<dbReference type="InterPro" id="IPR006419">
    <property type="entry name" value="NMN_transpt_PnuC"/>
</dbReference>
<keyword evidence="8 10" id="KW-1133">Transmembrane helix</keyword>
<evidence type="ECO:0000313" key="11">
    <source>
        <dbReference type="EMBL" id="UTW04544.1"/>
    </source>
</evidence>
<evidence type="ECO:0000256" key="3">
    <source>
        <dbReference type="ARBA" id="ARBA00006669"/>
    </source>
</evidence>
<keyword evidence="7 10" id="KW-0812">Transmembrane</keyword>
<comment type="function">
    <text evidence="1">Required for nicotinamide riboside transport across the inner membrane.</text>
</comment>
<dbReference type="PANTHER" id="PTHR36122:SF2">
    <property type="entry name" value="NICOTINAMIDE RIBOSIDE TRANSPORTER PNUC"/>
    <property type="match status" value="1"/>
</dbReference>
<evidence type="ECO:0000256" key="4">
    <source>
        <dbReference type="ARBA" id="ARBA00017522"/>
    </source>
</evidence>
<accession>A0ABY5GXN7</accession>
<keyword evidence="9 10" id="KW-0472">Membrane</keyword>
<evidence type="ECO:0000256" key="5">
    <source>
        <dbReference type="ARBA" id="ARBA00022448"/>
    </source>
</evidence>